<keyword evidence="4" id="KW-0808">Transferase</keyword>
<dbReference type="Pfam" id="PF07727">
    <property type="entry name" value="RVT_2"/>
    <property type="match status" value="1"/>
</dbReference>
<evidence type="ECO:0000313" key="4">
    <source>
        <dbReference type="EMBL" id="TYK09948.1"/>
    </source>
</evidence>
<dbReference type="Proteomes" id="UP000321393">
    <property type="component" value="Unassembled WGS sequence"/>
</dbReference>
<evidence type="ECO:0000313" key="5">
    <source>
        <dbReference type="Proteomes" id="UP000321393"/>
    </source>
</evidence>
<evidence type="ECO:0000259" key="2">
    <source>
        <dbReference type="Pfam" id="PF07727"/>
    </source>
</evidence>
<feature type="domain" description="Reverse transcriptase Ty1/copia-type" evidence="2">
    <location>
        <begin position="105"/>
        <end position="151"/>
    </location>
</feature>
<keyword evidence="4" id="KW-0548">Nucleotidyltransferase</keyword>
<dbReference type="Proteomes" id="UP000321947">
    <property type="component" value="Unassembled WGS sequence"/>
</dbReference>
<reference evidence="5 6" key="1">
    <citation type="submission" date="2019-08" db="EMBL/GenBank/DDBJ databases">
        <title>Draft genome sequences of two oriental melons (Cucumis melo L. var makuwa).</title>
        <authorList>
            <person name="Kwon S.-Y."/>
        </authorList>
    </citation>
    <scope>NUCLEOTIDE SEQUENCE [LARGE SCALE GENOMIC DNA]</scope>
    <source>
        <strain evidence="6">cv. Chang Bougi</strain>
        <strain evidence="5">cv. SW 3</strain>
        <tissue evidence="4">Leaf</tissue>
    </source>
</reference>
<accession>A0A5D3CFE4</accession>
<protein>
    <submittedName>
        <fullName evidence="4">Reverse transcriptase</fullName>
    </submittedName>
</protein>
<evidence type="ECO:0000256" key="1">
    <source>
        <dbReference type="SAM" id="SignalP"/>
    </source>
</evidence>
<comment type="caution">
    <text evidence="4">The sequence shown here is derived from an EMBL/GenBank/DDBJ whole genome shotgun (WGS) entry which is preliminary data.</text>
</comment>
<evidence type="ECO:0000313" key="6">
    <source>
        <dbReference type="Proteomes" id="UP000321947"/>
    </source>
</evidence>
<dbReference type="OrthoDB" id="8069008at2759"/>
<feature type="chain" id="PRO_5042723094" evidence="1">
    <location>
        <begin position="16"/>
        <end position="152"/>
    </location>
</feature>
<dbReference type="EMBL" id="SSTE01008412">
    <property type="protein sequence ID" value="KAA0055697.1"/>
    <property type="molecule type" value="Genomic_DNA"/>
</dbReference>
<keyword evidence="1" id="KW-0732">Signal</keyword>
<dbReference type="InterPro" id="IPR013103">
    <property type="entry name" value="RVT_2"/>
</dbReference>
<organism evidence="4 6">
    <name type="scientific">Cucumis melo var. makuwa</name>
    <name type="common">Oriental melon</name>
    <dbReference type="NCBI Taxonomy" id="1194695"/>
    <lineage>
        <taxon>Eukaryota</taxon>
        <taxon>Viridiplantae</taxon>
        <taxon>Streptophyta</taxon>
        <taxon>Embryophyta</taxon>
        <taxon>Tracheophyta</taxon>
        <taxon>Spermatophyta</taxon>
        <taxon>Magnoliopsida</taxon>
        <taxon>eudicotyledons</taxon>
        <taxon>Gunneridae</taxon>
        <taxon>Pentapetalae</taxon>
        <taxon>rosids</taxon>
        <taxon>fabids</taxon>
        <taxon>Cucurbitales</taxon>
        <taxon>Cucurbitaceae</taxon>
        <taxon>Benincaseae</taxon>
        <taxon>Cucumis</taxon>
    </lineage>
</organism>
<dbReference type="EMBL" id="SSTD01011206">
    <property type="protein sequence ID" value="TYK09948.1"/>
    <property type="molecule type" value="Genomic_DNA"/>
</dbReference>
<keyword evidence="4" id="KW-0695">RNA-directed DNA polymerase</keyword>
<dbReference type="GO" id="GO:0003964">
    <property type="term" value="F:RNA-directed DNA polymerase activity"/>
    <property type="evidence" value="ECO:0007669"/>
    <property type="project" value="UniProtKB-KW"/>
</dbReference>
<proteinExistence type="predicted"/>
<gene>
    <name evidence="4" type="ORF">E5676_scaffold16G00760</name>
    <name evidence="3" type="ORF">E6C27_scaffold181G00790</name>
</gene>
<feature type="signal peptide" evidence="1">
    <location>
        <begin position="1"/>
        <end position="15"/>
    </location>
</feature>
<sequence length="152" mass="17318">MFLLQLISSVGCSLSCPPSPDALRLFQGVEIGSPADLLALIQDPKPPQDQDKLDECDPSLHISIALRKECPEWKIAVMEEMRALEKNKIWEICTLLKGHKTVGFAKLNTVRVLLFVAMNEDWPLYQLDVKNAFLNEDLEEEVYMRPPPQFDH</sequence>
<evidence type="ECO:0000313" key="3">
    <source>
        <dbReference type="EMBL" id="KAA0055697.1"/>
    </source>
</evidence>
<dbReference type="AlphaFoldDB" id="A0A5D3CFE4"/>
<name>A0A5D3CFE4_CUCMM</name>